<proteinExistence type="predicted"/>
<organism evidence="1">
    <name type="scientific">Spodoptera frugiperda</name>
    <name type="common">Fall armyworm</name>
    <dbReference type="NCBI Taxonomy" id="7108"/>
    <lineage>
        <taxon>Eukaryota</taxon>
        <taxon>Metazoa</taxon>
        <taxon>Ecdysozoa</taxon>
        <taxon>Arthropoda</taxon>
        <taxon>Hexapoda</taxon>
        <taxon>Insecta</taxon>
        <taxon>Pterygota</taxon>
        <taxon>Neoptera</taxon>
        <taxon>Endopterygota</taxon>
        <taxon>Lepidoptera</taxon>
        <taxon>Glossata</taxon>
        <taxon>Ditrysia</taxon>
        <taxon>Noctuoidea</taxon>
        <taxon>Noctuidae</taxon>
        <taxon>Amphipyrinae</taxon>
        <taxon>Spodoptera</taxon>
    </lineage>
</organism>
<dbReference type="EMBL" id="ODYU01005783">
    <property type="protein sequence ID" value="SOQ47005.1"/>
    <property type="molecule type" value="Genomic_DNA"/>
</dbReference>
<gene>
    <name evidence="1" type="ORF">SFRICE_026840</name>
</gene>
<dbReference type="AlphaFoldDB" id="A0A2H1W1P0"/>
<evidence type="ECO:0000313" key="1">
    <source>
        <dbReference type="EMBL" id="SOQ47005.1"/>
    </source>
</evidence>
<protein>
    <submittedName>
        <fullName evidence="1">SFRICE_026840</fullName>
    </submittedName>
</protein>
<reference evidence="1" key="1">
    <citation type="submission" date="2016-07" db="EMBL/GenBank/DDBJ databases">
        <authorList>
            <person name="Bretaudeau A."/>
        </authorList>
    </citation>
    <scope>NUCLEOTIDE SEQUENCE</scope>
    <source>
        <strain evidence="1">Rice</strain>
        <tissue evidence="1">Whole body</tissue>
    </source>
</reference>
<sequence>MERNTQLSYVFYMERYVQWMCATDGFPTIDTSHTRAQEADDGDDENTAMVLAVLDDSKLCFRDNLNEILISDYFQID</sequence>
<name>A0A2H1W1P0_SPOFR</name>
<accession>A0A2H1W1P0</accession>